<proteinExistence type="inferred from homology"/>
<comment type="similarity">
    <text evidence="9">Belongs to the binding-protein-dependent transport system permease family. OppBC subfamily.</text>
</comment>
<sequence>MIQWVKKHKARTILCLLLLLFVLIAFLGPFFSKYTYFEQNGAAGNLPPSGSYIFGTDKFGRDLFIRVCMGTQITLFVGFGNIVISGIFGLIYGGIAGYIGGRVDTFLMSIADIIISIPSLLYIILIVLVWGGSVWTILIGISISGWVETARIVRGEVRKQRYKEFVLAARLAGGGHIYVFFRHLMPGMIGTLRVSFTNLFLQGVLTEAFLSFMGIGIVPPKASLGTLIKESVRGFFLYPWQMFFPVLILCLLVLFVQLMSREWGGSLKCKRYEL</sequence>
<dbReference type="PANTHER" id="PTHR43386:SF24">
    <property type="entry name" value="OLIGOPEPTIDE TRANSPORT SYSTEM PERMEASE PROTEIN AMID"/>
    <property type="match status" value="1"/>
</dbReference>
<feature type="transmembrane region" description="Helical" evidence="10">
    <location>
        <begin position="73"/>
        <end position="99"/>
    </location>
</feature>
<evidence type="ECO:0000256" key="1">
    <source>
        <dbReference type="ARBA" id="ARBA00004651"/>
    </source>
</evidence>
<dbReference type="Proteomes" id="UP001523566">
    <property type="component" value="Unassembled WGS sequence"/>
</dbReference>
<dbReference type="EMBL" id="JAMZFW010000008">
    <property type="protein sequence ID" value="MCP1102160.1"/>
    <property type="molecule type" value="Genomic_DNA"/>
</dbReference>
<keyword evidence="8 10" id="KW-0472">Membrane</keyword>
<feature type="transmembrane region" description="Helical" evidence="10">
    <location>
        <begin position="12"/>
        <end position="31"/>
    </location>
</feature>
<dbReference type="InterPro" id="IPR035906">
    <property type="entry name" value="MetI-like_sf"/>
</dbReference>
<name>A0ABT1E8M0_9FIRM</name>
<keyword evidence="7 10" id="KW-1133">Transmembrane helix</keyword>
<evidence type="ECO:0000259" key="11">
    <source>
        <dbReference type="PROSITE" id="PS50928"/>
    </source>
</evidence>
<comment type="caution">
    <text evidence="12">The sequence shown here is derived from an EMBL/GenBank/DDBJ whole genome shotgun (WGS) entry which is preliminary data.</text>
</comment>
<evidence type="ECO:0000256" key="7">
    <source>
        <dbReference type="ARBA" id="ARBA00022989"/>
    </source>
</evidence>
<evidence type="ECO:0000313" key="13">
    <source>
        <dbReference type="Proteomes" id="UP001523566"/>
    </source>
</evidence>
<keyword evidence="2 10" id="KW-0813">Transport</keyword>
<dbReference type="Pfam" id="PF00528">
    <property type="entry name" value="BPD_transp_1"/>
    <property type="match status" value="1"/>
</dbReference>
<evidence type="ECO:0000256" key="6">
    <source>
        <dbReference type="ARBA" id="ARBA00022927"/>
    </source>
</evidence>
<feature type="transmembrane region" description="Helical" evidence="10">
    <location>
        <begin position="238"/>
        <end position="258"/>
    </location>
</feature>
<dbReference type="SUPFAM" id="SSF161098">
    <property type="entry name" value="MetI-like"/>
    <property type="match status" value="1"/>
</dbReference>
<evidence type="ECO:0000256" key="2">
    <source>
        <dbReference type="ARBA" id="ARBA00022448"/>
    </source>
</evidence>
<dbReference type="InterPro" id="IPR050366">
    <property type="entry name" value="BP-dependent_transpt_permease"/>
</dbReference>
<dbReference type="PANTHER" id="PTHR43386">
    <property type="entry name" value="OLIGOPEPTIDE TRANSPORT SYSTEM PERMEASE PROTEIN APPC"/>
    <property type="match status" value="1"/>
</dbReference>
<dbReference type="InterPro" id="IPR000515">
    <property type="entry name" value="MetI-like"/>
</dbReference>
<feature type="domain" description="ABC transmembrane type-1" evidence="11">
    <location>
        <begin position="71"/>
        <end position="260"/>
    </location>
</feature>
<evidence type="ECO:0000256" key="9">
    <source>
        <dbReference type="ARBA" id="ARBA00024202"/>
    </source>
</evidence>
<keyword evidence="6" id="KW-0653">Protein transport</keyword>
<feature type="transmembrane region" description="Helical" evidence="10">
    <location>
        <begin position="120"/>
        <end position="147"/>
    </location>
</feature>
<gene>
    <name evidence="12" type="ORF">NK125_06980</name>
</gene>
<keyword evidence="3" id="KW-1003">Cell membrane</keyword>
<dbReference type="PROSITE" id="PS50928">
    <property type="entry name" value="ABC_TM1"/>
    <property type="match status" value="1"/>
</dbReference>
<evidence type="ECO:0000256" key="5">
    <source>
        <dbReference type="ARBA" id="ARBA00022856"/>
    </source>
</evidence>
<organism evidence="12 13">
    <name type="scientific">Aequitasia blattaphilus</name>
    <dbReference type="NCBI Taxonomy" id="2949332"/>
    <lineage>
        <taxon>Bacteria</taxon>
        <taxon>Bacillati</taxon>
        <taxon>Bacillota</taxon>
        <taxon>Clostridia</taxon>
        <taxon>Lachnospirales</taxon>
        <taxon>Lachnospiraceae</taxon>
        <taxon>Aequitasia</taxon>
    </lineage>
</organism>
<reference evidence="12 13" key="1">
    <citation type="journal article" date="2022" name="Genome Biol. Evol.">
        <title>Host diet, physiology and behaviors set the stage for Lachnospiraceae cladogenesis.</title>
        <authorList>
            <person name="Vera-Ponce De Leon A."/>
            <person name="Schneider M."/>
            <person name="Jahnes B.C."/>
            <person name="Sadowski V."/>
            <person name="Camuy-Velez L.A."/>
            <person name="Duan J."/>
            <person name="Sabree Z.L."/>
        </authorList>
    </citation>
    <scope>NUCLEOTIDE SEQUENCE [LARGE SCALE GENOMIC DNA]</scope>
    <source>
        <strain evidence="12 13">PAL113</strain>
    </source>
</reference>
<evidence type="ECO:0000313" key="12">
    <source>
        <dbReference type="EMBL" id="MCP1102160.1"/>
    </source>
</evidence>
<evidence type="ECO:0000256" key="3">
    <source>
        <dbReference type="ARBA" id="ARBA00022475"/>
    </source>
</evidence>
<keyword evidence="13" id="KW-1185">Reference proteome</keyword>
<evidence type="ECO:0000256" key="10">
    <source>
        <dbReference type="RuleBase" id="RU363032"/>
    </source>
</evidence>
<comment type="subcellular location">
    <subcellularLocation>
        <location evidence="1 10">Cell membrane</location>
        <topology evidence="1 10">Multi-pass membrane protein</topology>
    </subcellularLocation>
</comment>
<evidence type="ECO:0000256" key="4">
    <source>
        <dbReference type="ARBA" id="ARBA00022692"/>
    </source>
</evidence>
<keyword evidence="5" id="KW-0571">Peptide transport</keyword>
<evidence type="ECO:0000256" key="8">
    <source>
        <dbReference type="ARBA" id="ARBA00023136"/>
    </source>
</evidence>
<protein>
    <submittedName>
        <fullName evidence="12">ABC transporter permease</fullName>
    </submittedName>
</protein>
<dbReference type="Gene3D" id="1.10.3720.10">
    <property type="entry name" value="MetI-like"/>
    <property type="match status" value="1"/>
</dbReference>
<dbReference type="InterPro" id="IPR025966">
    <property type="entry name" value="OppC_N"/>
</dbReference>
<dbReference type="Pfam" id="PF12911">
    <property type="entry name" value="OppC_N"/>
    <property type="match status" value="1"/>
</dbReference>
<feature type="transmembrane region" description="Helical" evidence="10">
    <location>
        <begin position="196"/>
        <end position="218"/>
    </location>
</feature>
<dbReference type="CDD" id="cd06261">
    <property type="entry name" value="TM_PBP2"/>
    <property type="match status" value="1"/>
</dbReference>
<accession>A0ABT1E8M0</accession>
<keyword evidence="4 10" id="KW-0812">Transmembrane</keyword>
<dbReference type="RefSeq" id="WP_262065944.1">
    <property type="nucleotide sequence ID" value="NZ_JAMXOD010000008.1"/>
</dbReference>